<sequence>MEALLDTLRDTVEQLRVCAAEGLRDEVIRGSSDGDLVDALRVAGEAARLVDALLVESTGEVVRRSWTSERDLRLTTRMGCHDVSELVQRLTRLSPSSVGRLQKAAKSVLVEHRLDGEPLPARLPAMRDALIDGEVGVDGLLAVAGPLEAMGDRVAVEDLLAADAVLAAEARGVGPDGAPPACADLLRIQALAWSAVLDQDGAQPREERALRLRGVRLGRVRDGVVPISGALLPEVAAQFQRICTAVESPRTQPGVRFHPDDPNTDPFLPDQRTTAQQHHDALATALTVAATSELLPTIGGAAPTLLISVRAEDLASDTGWAHVDGTDEPVSPAAARHAGCAGVIQHVVLDDRGRILKIGTEQRVFNKHQRRAIGLRDGNCIIPGCGVPAAWCEVHHVTDHANGGPTHTDNGVLLCWSHHRFIDDGIWKIRMNHGVPQVQADKWYDNTMRWRPVTTSPTRMLDTIKRRT</sequence>
<reference evidence="2 3" key="1">
    <citation type="submission" date="2024-09" db="EMBL/GenBank/DDBJ databases">
        <authorList>
            <person name="Pan X."/>
        </authorList>
    </citation>
    <scope>NUCLEOTIDE SEQUENCE [LARGE SCALE GENOMIC DNA]</scope>
    <source>
        <strain evidence="2 3">B2969</strain>
    </source>
</reference>
<protein>
    <submittedName>
        <fullName evidence="2">DUF222 domain-containing protein</fullName>
    </submittedName>
</protein>
<dbReference type="Pfam" id="PF02720">
    <property type="entry name" value="DUF222"/>
    <property type="match status" value="1"/>
</dbReference>
<dbReference type="RefSeq" id="WP_397557538.1">
    <property type="nucleotide sequence ID" value="NZ_JBIQWL010000007.1"/>
</dbReference>
<dbReference type="Gene3D" id="1.10.30.50">
    <property type="match status" value="1"/>
</dbReference>
<name>A0ABW7QBQ8_9MICO</name>
<dbReference type="SMART" id="SM00507">
    <property type="entry name" value="HNHc"/>
    <property type="match status" value="1"/>
</dbReference>
<keyword evidence="3" id="KW-1185">Reference proteome</keyword>
<dbReference type="InterPro" id="IPR003870">
    <property type="entry name" value="DUF222"/>
</dbReference>
<evidence type="ECO:0000313" key="2">
    <source>
        <dbReference type="EMBL" id="MFH8252091.1"/>
    </source>
</evidence>
<evidence type="ECO:0000313" key="3">
    <source>
        <dbReference type="Proteomes" id="UP001610861"/>
    </source>
</evidence>
<dbReference type="InterPro" id="IPR003615">
    <property type="entry name" value="HNH_nuc"/>
</dbReference>
<feature type="domain" description="HNH nuclease" evidence="1">
    <location>
        <begin position="368"/>
        <end position="420"/>
    </location>
</feature>
<accession>A0ABW7QBQ8</accession>
<dbReference type="EMBL" id="JBIQWL010000007">
    <property type="protein sequence ID" value="MFH8252091.1"/>
    <property type="molecule type" value="Genomic_DNA"/>
</dbReference>
<organism evidence="2 3">
    <name type="scientific">Microbacterium alkaliflavum</name>
    <dbReference type="NCBI Taxonomy" id="3248839"/>
    <lineage>
        <taxon>Bacteria</taxon>
        <taxon>Bacillati</taxon>
        <taxon>Actinomycetota</taxon>
        <taxon>Actinomycetes</taxon>
        <taxon>Micrococcales</taxon>
        <taxon>Microbacteriaceae</taxon>
        <taxon>Microbacterium</taxon>
    </lineage>
</organism>
<evidence type="ECO:0000259" key="1">
    <source>
        <dbReference type="SMART" id="SM00507"/>
    </source>
</evidence>
<dbReference type="Proteomes" id="UP001610861">
    <property type="component" value="Unassembled WGS sequence"/>
</dbReference>
<gene>
    <name evidence="2" type="ORF">ACH3VR_17130</name>
</gene>
<proteinExistence type="predicted"/>
<dbReference type="CDD" id="cd00085">
    <property type="entry name" value="HNHc"/>
    <property type="match status" value="1"/>
</dbReference>
<dbReference type="Pfam" id="PF13391">
    <property type="entry name" value="HNH_2"/>
    <property type="match status" value="1"/>
</dbReference>
<comment type="caution">
    <text evidence="2">The sequence shown here is derived from an EMBL/GenBank/DDBJ whole genome shotgun (WGS) entry which is preliminary data.</text>
</comment>